<dbReference type="EMBL" id="BRPK01000004">
    <property type="protein sequence ID" value="GLB37338.1"/>
    <property type="molecule type" value="Genomic_DNA"/>
</dbReference>
<proteinExistence type="predicted"/>
<reference evidence="2" key="1">
    <citation type="submission" date="2022-07" db="EMBL/GenBank/DDBJ databases">
        <title>The genome of Lyophyllum shimeji provides insight into the initial evolution of ectomycorrhizal fungal genome.</title>
        <authorList>
            <person name="Kobayashi Y."/>
            <person name="Shibata T."/>
            <person name="Hirakawa H."/>
            <person name="Shigenobu S."/>
            <person name="Nishiyama T."/>
            <person name="Yamada A."/>
            <person name="Hasebe M."/>
            <person name="Kawaguchi M."/>
        </authorList>
    </citation>
    <scope>NUCLEOTIDE SEQUENCE</scope>
    <source>
        <strain evidence="2">AT787</strain>
    </source>
</reference>
<accession>A0A9P3PKX3</accession>
<feature type="region of interest" description="Disordered" evidence="1">
    <location>
        <begin position="203"/>
        <end position="353"/>
    </location>
</feature>
<sequence>MPRSRNAQPRAEPKPQPARTAKHAMKRPLQDITDQFVPASPGVIARPPTPKPRRGVEPRGSTLGQRPGVIAKAPVIPSSLPPSSPLSTSSGFPHAASSHYVQAMSPMPHATDEAKLDSQFDSEHGLTIGGVNATEAENPDNSDPFGFLAVERKLKALRPRMQVRETRYPSVPPSQPEPKLEVEHLQPLIIPGTPHKRGIRRAIASANLSSPDIYSGRTDSMPTTPSPSKPSSGIRKGKAVLQDEDDTDGDTAAGSLERPSMTTTSATRRKPAKRARKDEESSGRTPRRRSLRRAAVAGKARKGREDGESNAGQKRGATKKAGTKVARRKVQAKGKAKAAGNVNPVDDEQRQRWERERQERLDYFRKLQDYQMEKENVYVI</sequence>
<dbReference type="Proteomes" id="UP001063166">
    <property type="component" value="Unassembled WGS sequence"/>
</dbReference>
<dbReference type="AlphaFoldDB" id="A0A9P3PKX3"/>
<name>A0A9P3PKX3_LYOSH</name>
<evidence type="ECO:0000256" key="1">
    <source>
        <dbReference type="SAM" id="MobiDB-lite"/>
    </source>
</evidence>
<comment type="caution">
    <text evidence="2">The sequence shown here is derived from an EMBL/GenBank/DDBJ whole genome shotgun (WGS) entry which is preliminary data.</text>
</comment>
<keyword evidence="3" id="KW-1185">Reference proteome</keyword>
<feature type="compositionally biased region" description="Polar residues" evidence="1">
    <location>
        <begin position="206"/>
        <end position="221"/>
    </location>
</feature>
<feature type="region of interest" description="Disordered" evidence="1">
    <location>
        <begin position="125"/>
        <end position="145"/>
    </location>
</feature>
<evidence type="ECO:0000313" key="2">
    <source>
        <dbReference type="EMBL" id="GLB37338.1"/>
    </source>
</evidence>
<protein>
    <submittedName>
        <fullName evidence="2">Uncharacterized protein</fullName>
    </submittedName>
</protein>
<gene>
    <name evidence="2" type="ORF">LshimejAT787_0403890</name>
</gene>
<evidence type="ECO:0000313" key="3">
    <source>
        <dbReference type="Proteomes" id="UP001063166"/>
    </source>
</evidence>
<feature type="compositionally biased region" description="Basic residues" evidence="1">
    <location>
        <begin position="316"/>
        <end position="336"/>
    </location>
</feature>
<feature type="region of interest" description="Disordered" evidence="1">
    <location>
        <begin position="1"/>
        <end position="94"/>
    </location>
</feature>
<dbReference type="OrthoDB" id="3234283at2759"/>
<organism evidence="2 3">
    <name type="scientific">Lyophyllum shimeji</name>
    <name type="common">Hon-shimeji</name>
    <name type="synonym">Tricholoma shimeji</name>
    <dbReference type="NCBI Taxonomy" id="47721"/>
    <lineage>
        <taxon>Eukaryota</taxon>
        <taxon>Fungi</taxon>
        <taxon>Dikarya</taxon>
        <taxon>Basidiomycota</taxon>
        <taxon>Agaricomycotina</taxon>
        <taxon>Agaricomycetes</taxon>
        <taxon>Agaricomycetidae</taxon>
        <taxon>Agaricales</taxon>
        <taxon>Tricholomatineae</taxon>
        <taxon>Lyophyllaceae</taxon>
        <taxon>Lyophyllum</taxon>
    </lineage>
</organism>